<evidence type="ECO:0000313" key="1">
    <source>
        <dbReference type="EMBL" id="MDP5182174.1"/>
    </source>
</evidence>
<gene>
    <name evidence="1" type="ORF">QOZ88_05955</name>
</gene>
<organism evidence="1 2">
    <name type="scientific">Blastococcus carthaginiensis</name>
    <dbReference type="NCBI Taxonomy" id="3050034"/>
    <lineage>
        <taxon>Bacteria</taxon>
        <taxon>Bacillati</taxon>
        <taxon>Actinomycetota</taxon>
        <taxon>Actinomycetes</taxon>
        <taxon>Geodermatophilales</taxon>
        <taxon>Geodermatophilaceae</taxon>
        <taxon>Blastococcus</taxon>
    </lineage>
</organism>
<proteinExistence type="predicted"/>
<accession>A0ABT9I9D8</accession>
<dbReference type="RefSeq" id="WP_305998876.1">
    <property type="nucleotide sequence ID" value="NZ_JASNFN010000004.1"/>
</dbReference>
<dbReference type="EMBL" id="JASNFN010000004">
    <property type="protein sequence ID" value="MDP5182174.1"/>
    <property type="molecule type" value="Genomic_DNA"/>
</dbReference>
<dbReference type="Proteomes" id="UP001233673">
    <property type="component" value="Unassembled WGS sequence"/>
</dbReference>
<sequence>MPDLICTVEQAAGFDYVVTAGKLARASSRIRTYTRQQVTVGTSTALLPGPGPWLLPQRPVRAVTALVDGDGQPVGYRLDGQVLHAAGEDLTVTWDHGFNPVPDGLLEVCAQIADRLSTVPKALAEGVQQETVGGITRGFGSWAAGGVAELTPAERLVIDRFFPRRPRTTQLVP</sequence>
<comment type="caution">
    <text evidence="1">The sequence shown here is derived from an EMBL/GenBank/DDBJ whole genome shotgun (WGS) entry which is preliminary data.</text>
</comment>
<name>A0ABT9I9D8_9ACTN</name>
<protein>
    <submittedName>
        <fullName evidence="1">Uncharacterized protein</fullName>
    </submittedName>
</protein>
<evidence type="ECO:0000313" key="2">
    <source>
        <dbReference type="Proteomes" id="UP001233673"/>
    </source>
</evidence>
<keyword evidence="2" id="KW-1185">Reference proteome</keyword>
<reference evidence="2" key="1">
    <citation type="submission" date="2023-05" db="EMBL/GenBank/DDBJ databases">
        <title>Draft genome of Pseudofrankia sp. BMG5.37.</title>
        <authorList>
            <person name="Gtari M."/>
            <person name="Ghodhbane F."/>
            <person name="Sbissi I."/>
        </authorList>
    </citation>
    <scope>NUCLEOTIDE SEQUENCE [LARGE SCALE GENOMIC DNA]</scope>
    <source>
        <strain evidence="2">BMG 814</strain>
    </source>
</reference>